<evidence type="ECO:0000256" key="1">
    <source>
        <dbReference type="SAM" id="MobiDB-lite"/>
    </source>
</evidence>
<dbReference type="EMBL" id="VXIV02003256">
    <property type="protein sequence ID" value="KAF6019066.1"/>
    <property type="molecule type" value="Genomic_DNA"/>
</dbReference>
<feature type="compositionally biased region" description="Low complexity" evidence="1">
    <location>
        <begin position="31"/>
        <end position="63"/>
    </location>
</feature>
<dbReference type="Proteomes" id="UP000593567">
    <property type="component" value="Unassembled WGS sequence"/>
</dbReference>
<evidence type="ECO:0000313" key="2">
    <source>
        <dbReference type="EMBL" id="KAF6019066.1"/>
    </source>
</evidence>
<organism evidence="2 3">
    <name type="scientific">Bugula neritina</name>
    <name type="common">Brown bryozoan</name>
    <name type="synonym">Sertularia neritina</name>
    <dbReference type="NCBI Taxonomy" id="10212"/>
    <lineage>
        <taxon>Eukaryota</taxon>
        <taxon>Metazoa</taxon>
        <taxon>Spiralia</taxon>
        <taxon>Lophotrochozoa</taxon>
        <taxon>Bryozoa</taxon>
        <taxon>Gymnolaemata</taxon>
        <taxon>Cheilostomatida</taxon>
        <taxon>Flustrina</taxon>
        <taxon>Buguloidea</taxon>
        <taxon>Bugulidae</taxon>
        <taxon>Bugula</taxon>
    </lineage>
</organism>
<gene>
    <name evidence="2" type="ORF">EB796_022621</name>
</gene>
<name>A0A7J7IZW3_BUGNE</name>
<accession>A0A7J7IZW3</accession>
<reference evidence="2" key="1">
    <citation type="submission" date="2020-06" db="EMBL/GenBank/DDBJ databases">
        <title>Draft genome of Bugula neritina, a colonial animal packing powerful symbionts and potential medicines.</title>
        <authorList>
            <person name="Rayko M."/>
        </authorList>
    </citation>
    <scope>NUCLEOTIDE SEQUENCE [LARGE SCALE GENOMIC DNA]</scope>
    <source>
        <strain evidence="2">Kwan_BN1</strain>
    </source>
</reference>
<keyword evidence="3" id="KW-1185">Reference proteome</keyword>
<feature type="compositionally biased region" description="Basic residues" evidence="1">
    <location>
        <begin position="72"/>
        <end position="90"/>
    </location>
</feature>
<sequence>MSSETERVLDVTGPGTPAGKEDGLLSEILEAQGTSTAGATGTMEAATVSETPTSSATLSSSAPDNNNNRIKEGRRRVSNKNNNKKPKKQTIHYSVITPKSLDYSKFKGPQPQVHETHHIPLPPPLPAEDDMVSGMPPLPPPPFQ</sequence>
<evidence type="ECO:0000313" key="3">
    <source>
        <dbReference type="Proteomes" id="UP000593567"/>
    </source>
</evidence>
<comment type="caution">
    <text evidence="2">The sequence shown here is derived from an EMBL/GenBank/DDBJ whole genome shotgun (WGS) entry which is preliminary data.</text>
</comment>
<proteinExistence type="predicted"/>
<feature type="region of interest" description="Disordered" evidence="1">
    <location>
        <begin position="1"/>
        <end position="144"/>
    </location>
</feature>
<protein>
    <submittedName>
        <fullName evidence="2">Uncharacterized protein</fullName>
    </submittedName>
</protein>
<dbReference type="AlphaFoldDB" id="A0A7J7IZW3"/>